<evidence type="ECO:0000313" key="3">
    <source>
        <dbReference type="Proteomes" id="UP000054717"/>
    </source>
</evidence>
<comment type="caution">
    <text evidence="2">The sequence shown here is derived from an EMBL/GenBank/DDBJ whole genome shotgun (WGS) entry which is preliminary data.</text>
</comment>
<gene>
    <name evidence="2" type="ORF">AWB66_01455</name>
</gene>
<evidence type="ECO:0000313" key="2">
    <source>
        <dbReference type="EMBL" id="SAL25424.1"/>
    </source>
</evidence>
<feature type="transmembrane region" description="Helical" evidence="1">
    <location>
        <begin position="74"/>
        <end position="102"/>
    </location>
</feature>
<reference evidence="2" key="1">
    <citation type="submission" date="2016-01" db="EMBL/GenBank/DDBJ databases">
        <authorList>
            <person name="Peeters Charlotte."/>
        </authorList>
    </citation>
    <scope>NUCLEOTIDE SEQUENCE</scope>
    <source>
        <strain evidence="2">LMG 22936</strain>
    </source>
</reference>
<keyword evidence="1" id="KW-1133">Transmembrane helix</keyword>
<keyword evidence="1" id="KW-0812">Transmembrane</keyword>
<protein>
    <submittedName>
        <fullName evidence="2">Uncharacterized protein</fullName>
    </submittedName>
</protein>
<feature type="transmembrane region" description="Helical" evidence="1">
    <location>
        <begin position="40"/>
        <end position="62"/>
    </location>
</feature>
<sequence length="136" mass="15269">MMAKLSRREKRQAKIIRDMETRSDTANEKEADIIYGNHNLALNAFLAAMLGAPVVAIGSAYANHPGLQKFPYDSIWWVSVVGDPILSPIFWVGLTVILPIWLMAGEKALIMYDYLDKKKKQRAQTEGTVTFVHYAG</sequence>
<accession>A0A158G000</accession>
<dbReference type="Proteomes" id="UP000054717">
    <property type="component" value="Unassembled WGS sequence"/>
</dbReference>
<organism evidence="2 3">
    <name type="scientific">Caballeronia telluris</name>
    <dbReference type="NCBI Taxonomy" id="326475"/>
    <lineage>
        <taxon>Bacteria</taxon>
        <taxon>Pseudomonadati</taxon>
        <taxon>Pseudomonadota</taxon>
        <taxon>Betaproteobacteria</taxon>
        <taxon>Burkholderiales</taxon>
        <taxon>Burkholderiaceae</taxon>
        <taxon>Caballeronia</taxon>
    </lineage>
</organism>
<dbReference type="RefSeq" id="WP_087629602.1">
    <property type="nucleotide sequence ID" value="NZ_FCNZ02000004.1"/>
</dbReference>
<dbReference type="EMBL" id="FCNZ02000004">
    <property type="protein sequence ID" value="SAL25424.1"/>
    <property type="molecule type" value="Genomic_DNA"/>
</dbReference>
<dbReference type="AlphaFoldDB" id="A0A158G000"/>
<proteinExistence type="predicted"/>
<keyword evidence="3" id="KW-1185">Reference proteome</keyword>
<name>A0A158G000_9BURK</name>
<evidence type="ECO:0000256" key="1">
    <source>
        <dbReference type="SAM" id="Phobius"/>
    </source>
</evidence>
<keyword evidence="1" id="KW-0472">Membrane</keyword>